<name>A0A314L832_NICAT</name>
<organism evidence="1 2">
    <name type="scientific">Nicotiana attenuata</name>
    <name type="common">Coyote tobacco</name>
    <dbReference type="NCBI Taxonomy" id="49451"/>
    <lineage>
        <taxon>Eukaryota</taxon>
        <taxon>Viridiplantae</taxon>
        <taxon>Streptophyta</taxon>
        <taxon>Embryophyta</taxon>
        <taxon>Tracheophyta</taxon>
        <taxon>Spermatophyta</taxon>
        <taxon>Magnoliopsida</taxon>
        <taxon>eudicotyledons</taxon>
        <taxon>Gunneridae</taxon>
        <taxon>Pentapetalae</taxon>
        <taxon>asterids</taxon>
        <taxon>lamiids</taxon>
        <taxon>Solanales</taxon>
        <taxon>Solanaceae</taxon>
        <taxon>Nicotianoideae</taxon>
        <taxon>Nicotianeae</taxon>
        <taxon>Nicotiana</taxon>
    </lineage>
</organism>
<dbReference type="AlphaFoldDB" id="A0A314L832"/>
<accession>A0A314L832</accession>
<sequence>HNRLIKQKKFHEGDKVLLCNIRLRLFLEKIKSRWTGLYVVKHVSLYGAIEIQDEERTKSFKVNWHTLKSCFVRGFDKQSSSIAIK</sequence>
<comment type="caution">
    <text evidence="1">The sequence shown here is derived from an EMBL/GenBank/DDBJ whole genome shotgun (WGS) entry which is preliminary data.</text>
</comment>
<reference evidence="1" key="1">
    <citation type="submission" date="2016-11" db="EMBL/GenBank/DDBJ databases">
        <title>The genome of Nicotiana attenuata.</title>
        <authorList>
            <person name="Xu S."/>
            <person name="Brockmoeller T."/>
            <person name="Gaquerel E."/>
            <person name="Navarro A."/>
            <person name="Kuhl H."/>
            <person name="Gase K."/>
            <person name="Ling Z."/>
            <person name="Zhou W."/>
            <person name="Kreitzer C."/>
            <person name="Stanke M."/>
            <person name="Tang H."/>
            <person name="Lyons E."/>
            <person name="Pandey P."/>
            <person name="Pandey S.P."/>
            <person name="Timmermann B."/>
            <person name="Baldwin I.T."/>
        </authorList>
    </citation>
    <scope>NUCLEOTIDE SEQUENCE [LARGE SCALE GENOMIC DNA]</scope>
    <source>
        <strain evidence="1">UT</strain>
    </source>
</reference>
<proteinExistence type="predicted"/>
<dbReference type="Proteomes" id="UP000187609">
    <property type="component" value="Unassembled WGS sequence"/>
</dbReference>
<dbReference type="Gramene" id="OIT37776">
    <property type="protein sequence ID" value="OIT37776"/>
    <property type="gene ID" value="A4A49_63641"/>
</dbReference>
<evidence type="ECO:0000313" key="1">
    <source>
        <dbReference type="EMBL" id="OIT37776.1"/>
    </source>
</evidence>
<evidence type="ECO:0000313" key="2">
    <source>
        <dbReference type="Proteomes" id="UP000187609"/>
    </source>
</evidence>
<keyword evidence="2" id="KW-1185">Reference proteome</keyword>
<dbReference type="EMBL" id="MJEQ01000270">
    <property type="protein sequence ID" value="OIT37776.1"/>
    <property type="molecule type" value="Genomic_DNA"/>
</dbReference>
<gene>
    <name evidence="1" type="ORF">A4A49_63641</name>
</gene>
<protein>
    <submittedName>
        <fullName evidence="1">Uncharacterized protein</fullName>
    </submittedName>
</protein>
<feature type="non-terminal residue" evidence="1">
    <location>
        <position position="1"/>
    </location>
</feature>